<sequence>MAYSTSFVSNPTKVCHYLFNDEDNANMVSPLGPSVFYTSNPNCSDYTIISYQELHEAVLGKPQELKIEKPETKLEKLPLSIHNEEPVAAVQSFDASNDNKWNPIMQGDKFLTLNELSEYAPLDLDLLKLDDLFIAFITGVNPPMIEPDVCDKGSAFPDCNIPHLDEFFIIDKMPHTVNDLTYHSSKDNLVELQQDILASYFYTQYLEQFLSVMPSKTQIDGNSADGEDEALLNWIELMAYAKDDRDLPPNDDTTVVAPKKEDCKESVQSFEELLHQDIEDLAEDLLLINASCTN</sequence>
<protein>
    <submittedName>
        <fullName evidence="1">Uncharacterized protein</fullName>
    </submittedName>
</protein>
<gene>
    <name evidence="1" type="ORF">INT47_009213</name>
</gene>
<proteinExistence type="predicted"/>
<dbReference type="Proteomes" id="UP000603453">
    <property type="component" value="Unassembled WGS sequence"/>
</dbReference>
<reference evidence="1" key="1">
    <citation type="submission" date="2020-12" db="EMBL/GenBank/DDBJ databases">
        <title>Metabolic potential, ecology and presence of endohyphal bacteria is reflected in genomic diversity of Mucoromycotina.</title>
        <authorList>
            <person name="Muszewska A."/>
            <person name="Okrasinska A."/>
            <person name="Steczkiewicz K."/>
            <person name="Drgas O."/>
            <person name="Orlowska M."/>
            <person name="Perlinska-Lenart U."/>
            <person name="Aleksandrzak-Piekarczyk T."/>
            <person name="Szatraj K."/>
            <person name="Zielenkiewicz U."/>
            <person name="Pilsyk S."/>
            <person name="Malc E."/>
            <person name="Mieczkowski P."/>
            <person name="Kruszewska J.S."/>
            <person name="Biernat P."/>
            <person name="Pawlowska J."/>
        </authorList>
    </citation>
    <scope>NUCLEOTIDE SEQUENCE</scope>
    <source>
        <strain evidence="1">WA0000017839</strain>
    </source>
</reference>
<accession>A0A8H7RL70</accession>
<name>A0A8H7RL70_9FUNG</name>
<evidence type="ECO:0000313" key="2">
    <source>
        <dbReference type="Proteomes" id="UP000603453"/>
    </source>
</evidence>
<organism evidence="1 2">
    <name type="scientific">Mucor saturninus</name>
    <dbReference type="NCBI Taxonomy" id="64648"/>
    <lineage>
        <taxon>Eukaryota</taxon>
        <taxon>Fungi</taxon>
        <taxon>Fungi incertae sedis</taxon>
        <taxon>Mucoromycota</taxon>
        <taxon>Mucoromycotina</taxon>
        <taxon>Mucoromycetes</taxon>
        <taxon>Mucorales</taxon>
        <taxon>Mucorineae</taxon>
        <taxon>Mucoraceae</taxon>
        <taxon>Mucor</taxon>
    </lineage>
</organism>
<dbReference type="AlphaFoldDB" id="A0A8H7RL70"/>
<keyword evidence="2" id="KW-1185">Reference proteome</keyword>
<evidence type="ECO:0000313" key="1">
    <source>
        <dbReference type="EMBL" id="KAG2213539.1"/>
    </source>
</evidence>
<dbReference type="EMBL" id="JAEPRD010000003">
    <property type="protein sequence ID" value="KAG2213539.1"/>
    <property type="molecule type" value="Genomic_DNA"/>
</dbReference>
<comment type="caution">
    <text evidence="1">The sequence shown here is derived from an EMBL/GenBank/DDBJ whole genome shotgun (WGS) entry which is preliminary data.</text>
</comment>